<reference evidence="1 2" key="1">
    <citation type="journal article" date="2019" name="Genome Biol. Evol.">
        <title>Insights into the evolution of the New World diploid cottons (Gossypium, subgenus Houzingenia) based on genome sequencing.</title>
        <authorList>
            <person name="Grover C.E."/>
            <person name="Arick M.A. 2nd"/>
            <person name="Thrash A."/>
            <person name="Conover J.L."/>
            <person name="Sanders W.S."/>
            <person name="Peterson D.G."/>
            <person name="Frelichowski J.E."/>
            <person name="Scheffler J.A."/>
            <person name="Scheffler B.E."/>
            <person name="Wendel J.F."/>
        </authorList>
    </citation>
    <scope>NUCLEOTIDE SEQUENCE [LARGE SCALE GENOMIC DNA]</scope>
    <source>
        <strain evidence="1">4</strain>
        <tissue evidence="1">Leaf</tissue>
    </source>
</reference>
<keyword evidence="2" id="KW-1185">Reference proteome</keyword>
<protein>
    <submittedName>
        <fullName evidence="1">Uncharacterized protein</fullName>
    </submittedName>
</protein>
<name>A0A7J8ZWV8_9ROSI</name>
<proteinExistence type="predicted"/>
<sequence length="50" mass="5912">MIQNTGRSFDLRLEILEEIRRDTNQVGSNLELAIRNHFQPFPLENERGRS</sequence>
<gene>
    <name evidence="1" type="ORF">Golax_014686</name>
</gene>
<comment type="caution">
    <text evidence="1">The sequence shown here is derived from an EMBL/GenBank/DDBJ whole genome shotgun (WGS) entry which is preliminary data.</text>
</comment>
<organism evidence="1 2">
    <name type="scientific">Gossypium laxum</name>
    <dbReference type="NCBI Taxonomy" id="34288"/>
    <lineage>
        <taxon>Eukaryota</taxon>
        <taxon>Viridiplantae</taxon>
        <taxon>Streptophyta</taxon>
        <taxon>Embryophyta</taxon>
        <taxon>Tracheophyta</taxon>
        <taxon>Spermatophyta</taxon>
        <taxon>Magnoliopsida</taxon>
        <taxon>eudicotyledons</taxon>
        <taxon>Gunneridae</taxon>
        <taxon>Pentapetalae</taxon>
        <taxon>rosids</taxon>
        <taxon>malvids</taxon>
        <taxon>Malvales</taxon>
        <taxon>Malvaceae</taxon>
        <taxon>Malvoideae</taxon>
        <taxon>Gossypium</taxon>
    </lineage>
</organism>
<evidence type="ECO:0000313" key="1">
    <source>
        <dbReference type="EMBL" id="MBA0715804.1"/>
    </source>
</evidence>
<dbReference type="EMBL" id="JABEZV010000007">
    <property type="protein sequence ID" value="MBA0715804.1"/>
    <property type="molecule type" value="Genomic_DNA"/>
</dbReference>
<accession>A0A7J8ZWV8</accession>
<dbReference type="Proteomes" id="UP000593574">
    <property type="component" value="Unassembled WGS sequence"/>
</dbReference>
<evidence type="ECO:0000313" key="2">
    <source>
        <dbReference type="Proteomes" id="UP000593574"/>
    </source>
</evidence>
<dbReference type="AlphaFoldDB" id="A0A7J8ZWV8"/>